<dbReference type="Proteomes" id="UP000033423">
    <property type="component" value="Unassembled WGS sequence"/>
</dbReference>
<sequence length="146" mass="17162">MLTLEEQLASLTAQKLLKIKGCSNSPKISPTATTMFGQFVPHNRCPGRQGHTHRCHTTPSTHQRRNVQTTKRRHHLVRQGTQQTHLERNRQPPWHYKDTQRHTLLSVMGKPIYLLLRENFIFLRSFLCLCFDIFCKKKHLIKINPM</sequence>
<gene>
    <name evidence="1" type="ORF">MBAV_002653</name>
</gene>
<evidence type="ECO:0000313" key="2">
    <source>
        <dbReference type="Proteomes" id="UP000033423"/>
    </source>
</evidence>
<protein>
    <submittedName>
        <fullName evidence="1">Uncharacterized protein</fullName>
    </submittedName>
</protein>
<comment type="caution">
    <text evidence="1">The sequence shown here is derived from an EMBL/GenBank/DDBJ whole genome shotgun (WGS) entry which is preliminary data.</text>
</comment>
<dbReference type="AlphaFoldDB" id="A0A0F3GT53"/>
<reference evidence="1 2" key="1">
    <citation type="submission" date="2015-02" db="EMBL/GenBank/DDBJ databases">
        <title>Single-cell genomics of uncultivated deep-branching MTB reveals a conserved set of magnetosome genes.</title>
        <authorList>
            <person name="Kolinko S."/>
            <person name="Richter M."/>
            <person name="Glockner F.O."/>
            <person name="Brachmann A."/>
            <person name="Schuler D."/>
        </authorList>
    </citation>
    <scope>NUCLEOTIDE SEQUENCE [LARGE SCALE GENOMIC DNA]</scope>
    <source>
        <strain evidence="1">TM-1</strain>
    </source>
</reference>
<keyword evidence="2" id="KW-1185">Reference proteome</keyword>
<name>A0A0F3GT53_9BACT</name>
<proteinExistence type="predicted"/>
<accession>A0A0F3GT53</accession>
<dbReference type="EMBL" id="LACI01001140">
    <property type="protein sequence ID" value="KJU85155.1"/>
    <property type="molecule type" value="Genomic_DNA"/>
</dbReference>
<organism evidence="1 2">
    <name type="scientific">Candidatus Magnetobacterium bavaricum</name>
    <dbReference type="NCBI Taxonomy" id="29290"/>
    <lineage>
        <taxon>Bacteria</taxon>
        <taxon>Pseudomonadati</taxon>
        <taxon>Nitrospirota</taxon>
        <taxon>Thermodesulfovibrionia</taxon>
        <taxon>Thermodesulfovibrionales</taxon>
        <taxon>Candidatus Magnetobacteriaceae</taxon>
        <taxon>Candidatus Magnetobacterium</taxon>
    </lineage>
</organism>
<evidence type="ECO:0000313" key="1">
    <source>
        <dbReference type="EMBL" id="KJU85155.1"/>
    </source>
</evidence>